<accession>A0A2A4G2E5</accession>
<dbReference type="Gene3D" id="3.90.550.10">
    <property type="entry name" value="Spore Coat Polysaccharide Biosynthesis Protein SpsA, Chain A"/>
    <property type="match status" value="1"/>
</dbReference>
<evidence type="ECO:0000313" key="1">
    <source>
        <dbReference type="EMBL" id="PCE62601.1"/>
    </source>
</evidence>
<evidence type="ECO:0008006" key="3">
    <source>
        <dbReference type="Google" id="ProtNLM"/>
    </source>
</evidence>
<proteinExistence type="predicted"/>
<sequence length="349" mass="40699">MHDNVTTSEKQKKHIATWVYLDSPEERSNFPNNKGNSSSLAFQAVYWRCIVVFFESSLRFHANDPEIEHILYTNTSQIPTIDGLDLNQFFKDNHIRVVVLKNKYPLPQNYFKSFRNQFFEFSIIDHVAAEMQDHDLFLLLDSDCVFARSFQPLFEAVKQDCAHTMAMDYAENYQIHGISRLQMKELFHEVGFPIEETPVYSGGEVLLAKGSFLKTVAKDFPELFEFLMDRNSKGLSKFNEEAHVLSFFYHREGAKIGVLNNEIKRMWTNRNHYRNITKSDANLTVWHLPNEKPVGFANSFKLIASCKRFTSFSDKEYNAFLEDTFLKAKNHPIDLIRYTRATLKKALKS</sequence>
<keyword evidence="2" id="KW-1185">Reference proteome</keyword>
<dbReference type="AlphaFoldDB" id="A0A2A4G2E5"/>
<protein>
    <recommendedName>
        <fullName evidence="3">Nucleotide-diphospho-sugar transferase domain-containing protein</fullName>
    </recommendedName>
</protein>
<dbReference type="Proteomes" id="UP000219559">
    <property type="component" value="Unassembled WGS sequence"/>
</dbReference>
<organism evidence="1 2">
    <name type="scientific">Sediminicola luteus</name>
    <dbReference type="NCBI Taxonomy" id="319238"/>
    <lineage>
        <taxon>Bacteria</taxon>
        <taxon>Pseudomonadati</taxon>
        <taxon>Bacteroidota</taxon>
        <taxon>Flavobacteriia</taxon>
        <taxon>Flavobacteriales</taxon>
        <taxon>Flavobacteriaceae</taxon>
        <taxon>Sediminicola</taxon>
    </lineage>
</organism>
<comment type="caution">
    <text evidence="1">The sequence shown here is derived from an EMBL/GenBank/DDBJ whole genome shotgun (WGS) entry which is preliminary data.</text>
</comment>
<gene>
    <name evidence="1" type="ORF">B7P33_18385</name>
</gene>
<dbReference type="InterPro" id="IPR029044">
    <property type="entry name" value="Nucleotide-diphossugar_trans"/>
</dbReference>
<reference evidence="1 2" key="1">
    <citation type="submission" date="2017-04" db="EMBL/GenBank/DDBJ databases">
        <title>A new member of the family Flavobacteriaceae isolated from ascidians.</title>
        <authorList>
            <person name="Chen L."/>
        </authorList>
    </citation>
    <scope>NUCLEOTIDE SEQUENCE [LARGE SCALE GENOMIC DNA]</scope>
    <source>
        <strain evidence="1 2">HQA918</strain>
    </source>
</reference>
<evidence type="ECO:0000313" key="2">
    <source>
        <dbReference type="Proteomes" id="UP000219559"/>
    </source>
</evidence>
<dbReference type="OrthoDB" id="741857at2"/>
<dbReference type="SUPFAM" id="SSF53448">
    <property type="entry name" value="Nucleotide-diphospho-sugar transferases"/>
    <property type="match status" value="1"/>
</dbReference>
<dbReference type="EMBL" id="NBWU01000008">
    <property type="protein sequence ID" value="PCE62601.1"/>
    <property type="molecule type" value="Genomic_DNA"/>
</dbReference>
<dbReference type="RefSeq" id="WP_097443689.1">
    <property type="nucleotide sequence ID" value="NZ_NBWU01000008.1"/>
</dbReference>
<name>A0A2A4G2E5_9FLAO</name>